<evidence type="ECO:0000313" key="3">
    <source>
        <dbReference type="Proteomes" id="UP000769780"/>
    </source>
</evidence>
<dbReference type="PANTHER" id="PTHR43072:SF60">
    <property type="entry name" value="L-2,4-DIAMINOBUTYRIC ACID ACETYLTRANSFERASE"/>
    <property type="match status" value="1"/>
</dbReference>
<accession>A0ABS7K822</accession>
<organism evidence="2 3">
    <name type="scientific">Mesobacillus maritimus</name>
    <dbReference type="NCBI Taxonomy" id="1643336"/>
    <lineage>
        <taxon>Bacteria</taxon>
        <taxon>Bacillati</taxon>
        <taxon>Bacillota</taxon>
        <taxon>Bacilli</taxon>
        <taxon>Bacillales</taxon>
        <taxon>Bacillaceae</taxon>
        <taxon>Mesobacillus</taxon>
    </lineage>
</organism>
<comment type="caution">
    <text evidence="2">The sequence shown here is derived from an EMBL/GenBank/DDBJ whole genome shotgun (WGS) entry which is preliminary data.</text>
</comment>
<dbReference type="InterPro" id="IPR056935">
    <property type="entry name" value="Rv0428c-like_C"/>
</dbReference>
<reference evidence="2 3" key="1">
    <citation type="submission" date="2020-07" db="EMBL/GenBank/DDBJ databases">
        <title>Fungal Genomes of the International Space Station.</title>
        <authorList>
            <person name="Seuylemezian A."/>
            <person name="Singh N.K."/>
            <person name="Wood J."/>
            <person name="Venkateswaran K."/>
        </authorList>
    </citation>
    <scope>NUCLEOTIDE SEQUENCE [LARGE SCALE GENOMIC DNA]</scope>
    <source>
        <strain evidence="2 3">PL-B2</strain>
    </source>
</reference>
<name>A0ABS7K822_9BACI</name>
<dbReference type="InterPro" id="IPR000182">
    <property type="entry name" value="GNAT_dom"/>
</dbReference>
<gene>
    <name evidence="2" type="ORF">H0185_16450</name>
</gene>
<dbReference type="Gene3D" id="3.40.630.30">
    <property type="match status" value="1"/>
</dbReference>
<evidence type="ECO:0000313" key="2">
    <source>
        <dbReference type="EMBL" id="MBY0098380.1"/>
    </source>
</evidence>
<dbReference type="CDD" id="cd04301">
    <property type="entry name" value="NAT_SF"/>
    <property type="match status" value="1"/>
</dbReference>
<dbReference type="EMBL" id="JACWFH010000023">
    <property type="protein sequence ID" value="MBY0098380.1"/>
    <property type="molecule type" value="Genomic_DNA"/>
</dbReference>
<dbReference type="Pfam" id="PF00583">
    <property type="entry name" value="Acetyltransf_1"/>
    <property type="match status" value="1"/>
</dbReference>
<keyword evidence="3" id="KW-1185">Reference proteome</keyword>
<dbReference type="SUPFAM" id="SSF55729">
    <property type="entry name" value="Acyl-CoA N-acyltransferases (Nat)"/>
    <property type="match status" value="1"/>
</dbReference>
<proteinExistence type="predicted"/>
<evidence type="ECO:0000259" key="1">
    <source>
        <dbReference type="PROSITE" id="PS51186"/>
    </source>
</evidence>
<dbReference type="PANTHER" id="PTHR43072">
    <property type="entry name" value="N-ACETYLTRANSFERASE"/>
    <property type="match status" value="1"/>
</dbReference>
<dbReference type="Proteomes" id="UP000769780">
    <property type="component" value="Unassembled WGS sequence"/>
</dbReference>
<protein>
    <submittedName>
        <fullName evidence="2">GNAT family N-acetyltransferase</fullName>
    </submittedName>
</protein>
<dbReference type="InterPro" id="IPR016181">
    <property type="entry name" value="Acyl_CoA_acyltransferase"/>
</dbReference>
<dbReference type="Pfam" id="PF24553">
    <property type="entry name" value="Rv0428c_C"/>
    <property type="match status" value="1"/>
</dbReference>
<sequence length="250" mass="29576">MTKKNLIQKIEELSMNALPAIQTNIYDGWIFRFADGYTKRANSINPIYFSTEELNKKIETAEQMYRKRNLKVVYKMTQQVSPEHLDRTLEKKGYFLDGLTSVQMLPLKDVEGEIKHHAIVYNHLHDDWFIHFCHLNHVDEKDQQTLKIMLRNIIAKTCYFLLSDENHEILACGMCVLDREYIGLFDIVTSEKYRNRGYGSKLIEHILQWGKDNGAQYAYLQVMVNNAAALNLYSKLGFKEVYRYWYRIKE</sequence>
<feature type="domain" description="N-acetyltransferase" evidence="1">
    <location>
        <begin position="119"/>
        <end position="250"/>
    </location>
</feature>
<dbReference type="PROSITE" id="PS51186">
    <property type="entry name" value="GNAT"/>
    <property type="match status" value="1"/>
</dbReference>
<dbReference type="RefSeq" id="WP_221874602.1">
    <property type="nucleotide sequence ID" value="NZ_JACWFH010000023.1"/>
</dbReference>